<protein>
    <submittedName>
        <fullName evidence="1">Uncharacterized protein</fullName>
    </submittedName>
</protein>
<accession>A0ABU3Z6V3</accession>
<reference evidence="1 2" key="1">
    <citation type="submission" date="2023-10" db="EMBL/GenBank/DDBJ databases">
        <title>Veillonella sp. nov., isolated from a pig farm feces dump.</title>
        <authorList>
            <person name="Chang Y.-H."/>
        </authorList>
    </citation>
    <scope>NUCLEOTIDE SEQUENCE [LARGE SCALE GENOMIC DNA]</scope>
    <source>
        <strain evidence="1 2">YH-vei2233</strain>
    </source>
</reference>
<dbReference type="RefSeq" id="WP_317329465.1">
    <property type="nucleotide sequence ID" value="NZ_JAWJZA010000005.1"/>
</dbReference>
<gene>
    <name evidence="1" type="ORF">RVY80_02080</name>
</gene>
<organism evidence="1 2">
    <name type="scientific">Veillonella absiana</name>
    <dbReference type="NCBI Taxonomy" id="3079305"/>
    <lineage>
        <taxon>Bacteria</taxon>
        <taxon>Bacillati</taxon>
        <taxon>Bacillota</taxon>
        <taxon>Negativicutes</taxon>
        <taxon>Veillonellales</taxon>
        <taxon>Veillonellaceae</taxon>
        <taxon>Veillonella</taxon>
    </lineage>
</organism>
<proteinExistence type="predicted"/>
<name>A0ABU3Z6V3_9FIRM</name>
<dbReference type="EMBL" id="JAWJZB010000002">
    <property type="protein sequence ID" value="MDV5087639.1"/>
    <property type="molecule type" value="Genomic_DNA"/>
</dbReference>
<sequence>MAAGETLTIDGGAAESSLRDNIGVVSDGSKLTVKLSEDLDLGASGSIDMETHISTMMV</sequence>
<comment type="caution">
    <text evidence="1">The sequence shown here is derived from an EMBL/GenBank/DDBJ whole genome shotgun (WGS) entry which is preliminary data.</text>
</comment>
<keyword evidence="2" id="KW-1185">Reference proteome</keyword>
<evidence type="ECO:0000313" key="2">
    <source>
        <dbReference type="Proteomes" id="UP001272515"/>
    </source>
</evidence>
<dbReference type="Proteomes" id="UP001272515">
    <property type="component" value="Unassembled WGS sequence"/>
</dbReference>
<evidence type="ECO:0000313" key="1">
    <source>
        <dbReference type="EMBL" id="MDV5087639.1"/>
    </source>
</evidence>